<gene>
    <name evidence="2" type="ORF">HH213_17225</name>
</gene>
<evidence type="ECO:0000256" key="1">
    <source>
        <dbReference type="SAM" id="Phobius"/>
    </source>
</evidence>
<evidence type="ECO:0000313" key="3">
    <source>
        <dbReference type="Proteomes" id="UP000503117"/>
    </source>
</evidence>
<protein>
    <submittedName>
        <fullName evidence="2">Uncharacterized protein</fullName>
    </submittedName>
</protein>
<keyword evidence="1" id="KW-1133">Transmembrane helix</keyword>
<feature type="transmembrane region" description="Helical" evidence="1">
    <location>
        <begin position="58"/>
        <end position="77"/>
    </location>
</feature>
<reference evidence="2 3" key="1">
    <citation type="submission" date="2020-04" db="EMBL/GenBank/DDBJ databases">
        <title>Genome sequencing of novel species.</title>
        <authorList>
            <person name="Heo J."/>
            <person name="Kim S.-J."/>
            <person name="Kim J.-S."/>
            <person name="Hong S.-B."/>
            <person name="Kwon S.-W."/>
        </authorList>
    </citation>
    <scope>NUCLEOTIDE SEQUENCE [LARGE SCALE GENOMIC DNA]</scope>
    <source>
        <strain evidence="2 3">AF9R3</strain>
    </source>
</reference>
<keyword evidence="1" id="KW-0472">Membrane</keyword>
<organism evidence="2 3">
    <name type="scientific">Duganella dendranthematis</name>
    <dbReference type="NCBI Taxonomy" id="2728021"/>
    <lineage>
        <taxon>Bacteria</taxon>
        <taxon>Pseudomonadati</taxon>
        <taxon>Pseudomonadota</taxon>
        <taxon>Betaproteobacteria</taxon>
        <taxon>Burkholderiales</taxon>
        <taxon>Oxalobacteraceae</taxon>
        <taxon>Telluria group</taxon>
        <taxon>Duganella</taxon>
    </lineage>
</organism>
<accession>A0ABX6MBG4</accession>
<keyword evidence="3" id="KW-1185">Reference proteome</keyword>
<feature type="transmembrane region" description="Helical" evidence="1">
    <location>
        <begin position="12"/>
        <end position="38"/>
    </location>
</feature>
<sequence length="129" mass="14038">MGIYFRNFIRVLVHIICLPMVKATASMTIFMMIIHMLQASGFADVLRQLMRRETYEDGMVIGGIVGVFKVLGAIGTVPMESNFSNAGPGIDNNEYINPATGLPLINPEAGAHGGIDIHNNFYGSSSNEF</sequence>
<evidence type="ECO:0000313" key="2">
    <source>
        <dbReference type="EMBL" id="QJD91674.1"/>
    </source>
</evidence>
<name>A0ABX6MBG4_9BURK</name>
<dbReference type="Proteomes" id="UP000503117">
    <property type="component" value="Chromosome"/>
</dbReference>
<keyword evidence="1" id="KW-0812">Transmembrane</keyword>
<dbReference type="RefSeq" id="WP_169113026.1">
    <property type="nucleotide sequence ID" value="NZ_CP051684.1"/>
</dbReference>
<proteinExistence type="predicted"/>
<dbReference type="EMBL" id="CP051684">
    <property type="protein sequence ID" value="QJD91674.1"/>
    <property type="molecule type" value="Genomic_DNA"/>
</dbReference>